<dbReference type="EMBL" id="CP001089">
    <property type="protein sequence ID" value="ACD94535.1"/>
    <property type="molecule type" value="Genomic_DNA"/>
</dbReference>
<dbReference type="STRING" id="398767.Glov_0809"/>
<reference evidence="2 3" key="1">
    <citation type="submission" date="2008-05" db="EMBL/GenBank/DDBJ databases">
        <title>Complete sequence of chromosome of Geobacter lovleyi SZ.</title>
        <authorList>
            <consortium name="US DOE Joint Genome Institute"/>
            <person name="Lucas S."/>
            <person name="Copeland A."/>
            <person name="Lapidus A."/>
            <person name="Glavina del Rio T."/>
            <person name="Dalin E."/>
            <person name="Tice H."/>
            <person name="Bruce D."/>
            <person name="Goodwin L."/>
            <person name="Pitluck S."/>
            <person name="Chertkov O."/>
            <person name="Meincke L."/>
            <person name="Brettin T."/>
            <person name="Detter J.C."/>
            <person name="Han C."/>
            <person name="Tapia R."/>
            <person name="Kuske C.R."/>
            <person name="Schmutz J."/>
            <person name="Larimer F."/>
            <person name="Land M."/>
            <person name="Hauser L."/>
            <person name="Kyrpides N."/>
            <person name="Mikhailova N."/>
            <person name="Sung Y."/>
            <person name="Fletcher K.E."/>
            <person name="Ritalahti K.M."/>
            <person name="Loeffler F.E."/>
            <person name="Richardson P."/>
        </authorList>
    </citation>
    <scope>NUCLEOTIDE SEQUENCE [LARGE SCALE GENOMIC DNA]</scope>
    <source>
        <strain evidence="3">ATCC BAA-1151 / DSM 17278 / SZ</strain>
    </source>
</reference>
<dbReference type="Proteomes" id="UP000002420">
    <property type="component" value="Chromosome"/>
</dbReference>
<protein>
    <submittedName>
        <fullName evidence="2">CopG domain protein DNA-binding domain protein</fullName>
    </submittedName>
</protein>
<keyword evidence="2" id="KW-0238">DNA-binding</keyword>
<gene>
    <name evidence="2" type="ordered locus">Glov_0809</name>
</gene>
<proteinExistence type="predicted"/>
<dbReference type="GO" id="GO:0003677">
    <property type="term" value="F:DNA binding"/>
    <property type="evidence" value="ECO:0007669"/>
    <property type="project" value="UniProtKB-KW"/>
</dbReference>
<sequence length="74" mass="8852">MPYRMKSTNKEPRKECKDMKKERTAKNIVSLTLSDKERRVMERITKATSKEASDVIREAFSFWISRRQRLCLDV</sequence>
<keyword evidence="3" id="KW-1185">Reference proteome</keyword>
<evidence type="ECO:0000256" key="1">
    <source>
        <dbReference type="SAM" id="MobiDB-lite"/>
    </source>
</evidence>
<dbReference type="KEGG" id="glo:Glov_0809"/>
<dbReference type="HOGENOM" id="CLU_180022_0_0_7"/>
<feature type="region of interest" description="Disordered" evidence="1">
    <location>
        <begin position="1"/>
        <end position="21"/>
    </location>
</feature>
<organism evidence="2 3">
    <name type="scientific">Trichlorobacter lovleyi (strain ATCC BAA-1151 / DSM 17278 / SZ)</name>
    <name type="common">Geobacter lovleyi</name>
    <dbReference type="NCBI Taxonomy" id="398767"/>
    <lineage>
        <taxon>Bacteria</taxon>
        <taxon>Pseudomonadati</taxon>
        <taxon>Thermodesulfobacteriota</taxon>
        <taxon>Desulfuromonadia</taxon>
        <taxon>Geobacterales</taxon>
        <taxon>Geobacteraceae</taxon>
        <taxon>Trichlorobacter</taxon>
    </lineage>
</organism>
<evidence type="ECO:0000313" key="3">
    <source>
        <dbReference type="Proteomes" id="UP000002420"/>
    </source>
</evidence>
<accession>B3E4X0</accession>
<name>B3E4X0_TRIL1</name>
<evidence type="ECO:0000313" key="2">
    <source>
        <dbReference type="EMBL" id="ACD94535.1"/>
    </source>
</evidence>
<feature type="compositionally biased region" description="Basic and acidic residues" evidence="1">
    <location>
        <begin position="8"/>
        <end position="21"/>
    </location>
</feature>
<dbReference type="AlphaFoldDB" id="B3E4X0"/>